<evidence type="ECO:0000313" key="2">
    <source>
        <dbReference type="EMBL" id="SEE43959.1"/>
    </source>
</evidence>
<evidence type="ECO:0000256" key="1">
    <source>
        <dbReference type="SAM" id="Phobius"/>
    </source>
</evidence>
<feature type="transmembrane region" description="Helical" evidence="1">
    <location>
        <begin position="107"/>
        <end position="130"/>
    </location>
</feature>
<feature type="transmembrane region" description="Helical" evidence="1">
    <location>
        <begin position="137"/>
        <end position="156"/>
    </location>
</feature>
<dbReference type="EMBL" id="FNTH01000001">
    <property type="protein sequence ID" value="SEE43959.1"/>
    <property type="molecule type" value="Genomic_DNA"/>
</dbReference>
<dbReference type="AlphaFoldDB" id="A0A1H5IUL8"/>
<evidence type="ECO:0008006" key="4">
    <source>
        <dbReference type="Google" id="ProtNLM"/>
    </source>
</evidence>
<feature type="transmembrane region" description="Helical" evidence="1">
    <location>
        <begin position="351"/>
        <end position="371"/>
    </location>
</feature>
<evidence type="ECO:0000313" key="3">
    <source>
        <dbReference type="Proteomes" id="UP000198992"/>
    </source>
</evidence>
<accession>A0A1H5IUL8</accession>
<dbReference type="Proteomes" id="UP000198992">
    <property type="component" value="Unassembled WGS sequence"/>
</dbReference>
<feature type="transmembrane region" description="Helical" evidence="1">
    <location>
        <begin position="259"/>
        <end position="278"/>
    </location>
</feature>
<name>A0A1H5IUL8_9BRAD</name>
<feature type="transmembrane region" description="Helical" evidence="1">
    <location>
        <begin position="57"/>
        <end position="76"/>
    </location>
</feature>
<feature type="transmembrane region" description="Helical" evidence="1">
    <location>
        <begin position="236"/>
        <end position="252"/>
    </location>
</feature>
<reference evidence="2 3" key="1">
    <citation type="submission" date="2016-10" db="EMBL/GenBank/DDBJ databases">
        <authorList>
            <person name="de Groot N.N."/>
        </authorList>
    </citation>
    <scope>NUCLEOTIDE SEQUENCE [LARGE SCALE GENOMIC DNA]</scope>
    <source>
        <strain evidence="2 3">MT12</strain>
    </source>
</reference>
<organism evidence="2 3">
    <name type="scientific">Bradyrhizobium erythrophlei</name>
    <dbReference type="NCBI Taxonomy" id="1437360"/>
    <lineage>
        <taxon>Bacteria</taxon>
        <taxon>Pseudomonadati</taxon>
        <taxon>Pseudomonadota</taxon>
        <taxon>Alphaproteobacteria</taxon>
        <taxon>Hyphomicrobiales</taxon>
        <taxon>Nitrobacteraceae</taxon>
        <taxon>Bradyrhizobium</taxon>
    </lineage>
</organism>
<keyword evidence="1" id="KW-0472">Membrane</keyword>
<feature type="transmembrane region" description="Helical" evidence="1">
    <location>
        <begin position="214"/>
        <end position="230"/>
    </location>
</feature>
<proteinExistence type="predicted"/>
<feature type="transmembrane region" description="Helical" evidence="1">
    <location>
        <begin position="378"/>
        <end position="396"/>
    </location>
</feature>
<feature type="transmembrane region" description="Helical" evidence="1">
    <location>
        <begin position="176"/>
        <end position="194"/>
    </location>
</feature>
<sequence>MWNVTAFICILIGASIPVGLIDASLAIGLVGAATSLGLLASLTAIRPRELSFLKRVAGPAVAAALVPMLWIILQMLPLTFWAHPVWKFAGETLETPLSGSITIDTGASLGALLLWLSLLSVMITAAAIAIDARRADLVARSIAATAAVAALILLAYSDPIKAWLGAADAAHDGTANGFLVVVLMGVPFSLARALDVGGHIGGRTAAQSARLRRLLAASALFCAASACWYGRRGAAIAIAAGIALVLMTFAARKLHLPRWSSAAAAAAIALIALVTAIANRHPDVALAIAFAHAPDELVQSTHNLLADLPALGGGAGTTAKLASTYMDWQGATTRPVVATSAAALIAQFGSAMFWTSLAVTVVGIAAFMAGARNRGRDWSYPAAAAAVLLTLALAAFTLPELPALPGVIVLGAVIGTGLAQRISRSLLQAG</sequence>
<feature type="transmembrane region" description="Helical" evidence="1">
    <location>
        <begin position="25"/>
        <end position="45"/>
    </location>
</feature>
<feature type="transmembrane region" description="Helical" evidence="1">
    <location>
        <begin position="402"/>
        <end position="419"/>
    </location>
</feature>
<keyword evidence="1" id="KW-1133">Transmembrane helix</keyword>
<keyword evidence="1" id="KW-0812">Transmembrane</keyword>
<protein>
    <recommendedName>
        <fullName evidence="4">O-Antigen ligase</fullName>
    </recommendedName>
</protein>
<gene>
    <name evidence="2" type="ORF">SAMN05444164_8107</name>
</gene>